<dbReference type="PANTHER" id="PTHR42760:SF129">
    <property type="entry name" value="OXIDOREDUCTASE"/>
    <property type="match status" value="1"/>
</dbReference>
<comment type="similarity">
    <text evidence="1">Belongs to the short-chain dehydrogenases/reductases (SDR) family.</text>
</comment>
<evidence type="ECO:0000256" key="2">
    <source>
        <dbReference type="ARBA" id="ARBA00023002"/>
    </source>
</evidence>
<evidence type="ECO:0000313" key="4">
    <source>
        <dbReference type="Proteomes" id="UP000320085"/>
    </source>
</evidence>
<dbReference type="CDD" id="cd05233">
    <property type="entry name" value="SDR_c"/>
    <property type="match status" value="1"/>
</dbReference>
<evidence type="ECO:0000313" key="3">
    <source>
        <dbReference type="EMBL" id="TQN47194.1"/>
    </source>
</evidence>
<dbReference type="AlphaFoldDB" id="A0A543PT10"/>
<dbReference type="OrthoDB" id="4350228at2"/>
<dbReference type="GO" id="GO:0016616">
    <property type="term" value="F:oxidoreductase activity, acting on the CH-OH group of donors, NAD or NADP as acceptor"/>
    <property type="evidence" value="ECO:0007669"/>
    <property type="project" value="TreeGrafter"/>
</dbReference>
<dbReference type="Pfam" id="PF13561">
    <property type="entry name" value="adh_short_C2"/>
    <property type="match status" value="1"/>
</dbReference>
<gene>
    <name evidence="3" type="ORF">FHX52_0287</name>
</gene>
<dbReference type="InterPro" id="IPR020904">
    <property type="entry name" value="Sc_DH/Rdtase_CS"/>
</dbReference>
<proteinExistence type="inferred from homology"/>
<dbReference type="PRINTS" id="PR00080">
    <property type="entry name" value="SDRFAMILY"/>
</dbReference>
<evidence type="ECO:0000256" key="1">
    <source>
        <dbReference type="ARBA" id="ARBA00006484"/>
    </source>
</evidence>
<dbReference type="GO" id="GO:0030497">
    <property type="term" value="P:fatty acid elongation"/>
    <property type="evidence" value="ECO:0007669"/>
    <property type="project" value="TreeGrafter"/>
</dbReference>
<dbReference type="EMBL" id="VFQF01000001">
    <property type="protein sequence ID" value="TQN47194.1"/>
    <property type="molecule type" value="Genomic_DNA"/>
</dbReference>
<dbReference type="RefSeq" id="WP_141819265.1">
    <property type="nucleotide sequence ID" value="NZ_BAAAQC010000005.1"/>
</dbReference>
<comment type="caution">
    <text evidence="3">The sequence shown here is derived from an EMBL/GenBank/DDBJ whole genome shotgun (WGS) entry which is preliminary data.</text>
</comment>
<dbReference type="SUPFAM" id="SSF51735">
    <property type="entry name" value="NAD(P)-binding Rossmann-fold domains"/>
    <property type="match status" value="1"/>
</dbReference>
<dbReference type="FunFam" id="3.40.50.720:FF:000084">
    <property type="entry name" value="Short-chain dehydrogenase reductase"/>
    <property type="match status" value="1"/>
</dbReference>
<dbReference type="Proteomes" id="UP000320085">
    <property type="component" value="Unassembled WGS sequence"/>
</dbReference>
<dbReference type="InterPro" id="IPR036291">
    <property type="entry name" value="NAD(P)-bd_dom_sf"/>
</dbReference>
<sequence length="271" mass="27680">MAPDRDGTAVPLFDQTGRVVLVTGAGGPSGIGFVTAALLGRLGATVAVAATTARVDDRVRELGARGVTASAHVGDLTDPDVVSRVVEECVARHGRLDALVNNAGMVSATEPDTLGGDIDDTDPDRWRRSISRNLDTAYFVTRAAMPHLRASGRGRIVFVSSVTGAAMGMRREVGYAASKAALVGLARGLAVDEGRHGVTANVVGPGWIATGSQTADEAVEGLATPLGRSGTPEEVAAAIAFLVSPEAAYVTGQVLLVDGGNTVAEQRALDA</sequence>
<keyword evidence="2" id="KW-0560">Oxidoreductase</keyword>
<dbReference type="PROSITE" id="PS00061">
    <property type="entry name" value="ADH_SHORT"/>
    <property type="match status" value="1"/>
</dbReference>
<reference evidence="3 4" key="1">
    <citation type="submission" date="2019-06" db="EMBL/GenBank/DDBJ databases">
        <title>Sequencing the genomes of 1000 actinobacteria strains.</title>
        <authorList>
            <person name="Klenk H.-P."/>
        </authorList>
    </citation>
    <scope>NUCLEOTIDE SEQUENCE [LARGE SCALE GENOMIC DNA]</scope>
    <source>
        <strain evidence="3 4">DSM 21776</strain>
    </source>
</reference>
<dbReference type="InterPro" id="IPR002347">
    <property type="entry name" value="SDR_fam"/>
</dbReference>
<accession>A0A543PT10</accession>
<dbReference type="PANTHER" id="PTHR42760">
    <property type="entry name" value="SHORT-CHAIN DEHYDROGENASES/REDUCTASES FAMILY MEMBER"/>
    <property type="match status" value="1"/>
</dbReference>
<name>A0A543PT10_9MICO</name>
<dbReference type="Gene3D" id="3.40.50.720">
    <property type="entry name" value="NAD(P)-binding Rossmann-like Domain"/>
    <property type="match status" value="1"/>
</dbReference>
<protein>
    <submittedName>
        <fullName evidence="3">3-oxoacyl-[acyl-carrier protein] reductase</fullName>
    </submittedName>
</protein>
<dbReference type="PRINTS" id="PR00081">
    <property type="entry name" value="GDHRDH"/>
</dbReference>
<organism evidence="3 4">
    <name type="scientific">Humibacillus xanthopallidus</name>
    <dbReference type="NCBI Taxonomy" id="412689"/>
    <lineage>
        <taxon>Bacteria</taxon>
        <taxon>Bacillati</taxon>
        <taxon>Actinomycetota</taxon>
        <taxon>Actinomycetes</taxon>
        <taxon>Micrococcales</taxon>
        <taxon>Intrasporangiaceae</taxon>
        <taxon>Humibacillus</taxon>
    </lineage>
</organism>